<feature type="compositionally biased region" description="Polar residues" evidence="1">
    <location>
        <begin position="224"/>
        <end position="236"/>
    </location>
</feature>
<gene>
    <name evidence="2" type="ORF">AA0115_g3926</name>
</gene>
<reference evidence="2" key="1">
    <citation type="submission" date="2017-10" db="EMBL/GenBank/DDBJ databases">
        <authorList>
            <person name="Armitage A.D."/>
            <person name="Barbara D.J."/>
            <person name="Woodhall J.W."/>
            <person name="Sreenivasaprasad S."/>
            <person name="Lane C.R."/>
            <person name="Clarkson J.P."/>
            <person name="Harrison R.J."/>
        </authorList>
    </citation>
    <scope>NUCLEOTIDE SEQUENCE</scope>
    <source>
        <strain evidence="2">FERA 1164</strain>
    </source>
</reference>
<dbReference type="Proteomes" id="UP000292340">
    <property type="component" value="Unassembled WGS sequence"/>
</dbReference>
<organism evidence="2 3">
    <name type="scientific">Alternaria tenuissima</name>
    <dbReference type="NCBI Taxonomy" id="119927"/>
    <lineage>
        <taxon>Eukaryota</taxon>
        <taxon>Fungi</taxon>
        <taxon>Dikarya</taxon>
        <taxon>Ascomycota</taxon>
        <taxon>Pezizomycotina</taxon>
        <taxon>Dothideomycetes</taxon>
        <taxon>Pleosporomycetidae</taxon>
        <taxon>Pleosporales</taxon>
        <taxon>Pleosporineae</taxon>
        <taxon>Pleosporaceae</taxon>
        <taxon>Alternaria</taxon>
        <taxon>Alternaria sect. Alternaria</taxon>
        <taxon>Alternaria alternata complex</taxon>
    </lineage>
</organism>
<evidence type="ECO:0000313" key="2">
    <source>
        <dbReference type="EMBL" id="RYN31730.1"/>
    </source>
</evidence>
<evidence type="ECO:0000313" key="3">
    <source>
        <dbReference type="Proteomes" id="UP000292340"/>
    </source>
</evidence>
<feature type="region of interest" description="Disordered" evidence="1">
    <location>
        <begin position="195"/>
        <end position="243"/>
    </location>
</feature>
<evidence type="ECO:0000256" key="1">
    <source>
        <dbReference type="SAM" id="MobiDB-lite"/>
    </source>
</evidence>
<protein>
    <submittedName>
        <fullName evidence="2">Uncharacterized protein</fullName>
    </submittedName>
</protein>
<proteinExistence type="predicted"/>
<sequence length="260" mass="30000">MQQFIAAQEVHALERCDELKSRIYCKATESLKAPEPLIIPEPWILSEAPVQRLVEHPFMFQRYLELERGILDLIEIRKYFLESQICKSPQLLIMPQFRQEIKSLEILERRREDILASRLLVDLILEVFRHVTDKLLIDITKKDEKKKAPISEACYRLIAYSTYPGGTSELITAAQNIEEMEFEYLPWRYNAQNPSWATSPTPSLPESAPVLAQKSPPADDIRTSPEQVSSLASTEDTPLKDPTRLRVKFQDCLMTRTPGE</sequence>
<accession>A0AB37WQ70</accession>
<dbReference type="AlphaFoldDB" id="A0AB37WQ70"/>
<dbReference type="EMBL" id="PDXB01000008">
    <property type="protein sequence ID" value="RYN31730.1"/>
    <property type="molecule type" value="Genomic_DNA"/>
</dbReference>
<comment type="caution">
    <text evidence="2">The sequence shown here is derived from an EMBL/GenBank/DDBJ whole genome shotgun (WGS) entry which is preliminary data.</text>
</comment>
<name>A0AB37WQ70_9PLEO</name>
<reference evidence="2" key="2">
    <citation type="journal article" date="2019" name="bioRxiv">
        <title>Genomics, evolutionary history and diagnostics of the Alternaria alternata species group including apple and Asian pear pathotypes.</title>
        <authorList>
            <person name="Armitage A.D."/>
            <person name="Cockerton H.M."/>
            <person name="Sreenivasaprasad S."/>
            <person name="Woodhall J.W."/>
            <person name="Lane C.R."/>
            <person name="Harrison R.J."/>
            <person name="Clarkson J.P."/>
        </authorList>
    </citation>
    <scope>NUCLEOTIDE SEQUENCE</scope>
    <source>
        <strain evidence="2">FERA 1164</strain>
    </source>
</reference>